<keyword evidence="2" id="KW-1185">Reference proteome</keyword>
<accession>A0ABY6ZQ12</accession>
<organism evidence="1 2">
    <name type="scientific">Alicyclobacillus fastidiosus</name>
    <dbReference type="NCBI Taxonomy" id="392011"/>
    <lineage>
        <taxon>Bacteria</taxon>
        <taxon>Bacillati</taxon>
        <taxon>Bacillota</taxon>
        <taxon>Bacilli</taxon>
        <taxon>Bacillales</taxon>
        <taxon>Alicyclobacillaceae</taxon>
        <taxon>Alicyclobacillus</taxon>
    </lineage>
</organism>
<dbReference type="RefSeq" id="WP_268007930.1">
    <property type="nucleotide sequence ID" value="NZ_BSUT01000001.1"/>
</dbReference>
<dbReference type="Proteomes" id="UP001164761">
    <property type="component" value="Chromosome"/>
</dbReference>
<evidence type="ECO:0000313" key="1">
    <source>
        <dbReference type="EMBL" id="WAH44030.1"/>
    </source>
</evidence>
<evidence type="ECO:0000313" key="2">
    <source>
        <dbReference type="Proteomes" id="UP001164761"/>
    </source>
</evidence>
<protein>
    <submittedName>
        <fullName evidence="1">Uncharacterized protein</fullName>
    </submittedName>
</protein>
<proteinExistence type="predicted"/>
<reference evidence="1" key="1">
    <citation type="submission" date="2022-08" db="EMBL/GenBank/DDBJ databases">
        <title>Alicyclobacillus fastidiosus DSM 17978, complete genome.</title>
        <authorList>
            <person name="Wang Q."/>
            <person name="Cai R."/>
            <person name="Wang Z."/>
        </authorList>
    </citation>
    <scope>NUCLEOTIDE SEQUENCE</scope>
    <source>
        <strain evidence="1">DSM 17978</strain>
    </source>
</reference>
<gene>
    <name evidence="1" type="ORF">NZD89_12000</name>
</gene>
<name>A0ABY6ZQ12_9BACL</name>
<sequence length="83" mass="10052">MEYIKPKNTDRRRVEWKVSAQTSAIVKYYAQYTGYSEDEVVDMFLIQLRDDPQFLTWLQKQRRNKRAMEQIYSDTPIKEENIG</sequence>
<dbReference type="EMBL" id="CP104067">
    <property type="protein sequence ID" value="WAH44030.1"/>
    <property type="molecule type" value="Genomic_DNA"/>
</dbReference>